<evidence type="ECO:0000313" key="2">
    <source>
        <dbReference type="EMBL" id="CAJ1933767.1"/>
    </source>
</evidence>
<name>A0AA86SM27_9FABA</name>
<protein>
    <submittedName>
        <fullName evidence="2">Uncharacterized protein</fullName>
    </submittedName>
</protein>
<keyword evidence="1" id="KW-0472">Membrane</keyword>
<keyword evidence="3" id="KW-1185">Reference proteome</keyword>
<dbReference type="Proteomes" id="UP001189624">
    <property type="component" value="Chromosome 2"/>
</dbReference>
<dbReference type="AlphaFoldDB" id="A0AA86SM27"/>
<reference evidence="2" key="1">
    <citation type="submission" date="2023-10" db="EMBL/GenBank/DDBJ databases">
        <authorList>
            <person name="Domelevo Entfellner J.-B."/>
        </authorList>
    </citation>
    <scope>NUCLEOTIDE SEQUENCE</scope>
</reference>
<sequence length="79" mass="8517">MVVGFVFWVTLYFSGISISEPKSEFLGFLIVGFLVAYSGVSPSSLNQLDIEPSLGISPLIPVGFTSFAFNIWLLLVAVA</sequence>
<gene>
    <name evidence="2" type="ORF">AYBTSS11_LOCUS6541</name>
</gene>
<feature type="transmembrane region" description="Helical" evidence="1">
    <location>
        <begin position="56"/>
        <end position="78"/>
    </location>
</feature>
<feature type="transmembrane region" description="Helical" evidence="1">
    <location>
        <begin position="25"/>
        <end position="44"/>
    </location>
</feature>
<evidence type="ECO:0000256" key="1">
    <source>
        <dbReference type="SAM" id="Phobius"/>
    </source>
</evidence>
<dbReference type="Gramene" id="rna-AYBTSS11_LOCUS6541">
    <property type="protein sequence ID" value="CAJ1933767.1"/>
    <property type="gene ID" value="gene-AYBTSS11_LOCUS6541"/>
</dbReference>
<proteinExistence type="predicted"/>
<keyword evidence="1" id="KW-0812">Transmembrane</keyword>
<organism evidence="2 3">
    <name type="scientific">Sphenostylis stenocarpa</name>
    <dbReference type="NCBI Taxonomy" id="92480"/>
    <lineage>
        <taxon>Eukaryota</taxon>
        <taxon>Viridiplantae</taxon>
        <taxon>Streptophyta</taxon>
        <taxon>Embryophyta</taxon>
        <taxon>Tracheophyta</taxon>
        <taxon>Spermatophyta</taxon>
        <taxon>Magnoliopsida</taxon>
        <taxon>eudicotyledons</taxon>
        <taxon>Gunneridae</taxon>
        <taxon>Pentapetalae</taxon>
        <taxon>rosids</taxon>
        <taxon>fabids</taxon>
        <taxon>Fabales</taxon>
        <taxon>Fabaceae</taxon>
        <taxon>Papilionoideae</taxon>
        <taxon>50 kb inversion clade</taxon>
        <taxon>NPAAA clade</taxon>
        <taxon>indigoferoid/millettioid clade</taxon>
        <taxon>Phaseoleae</taxon>
        <taxon>Sphenostylis</taxon>
    </lineage>
</organism>
<evidence type="ECO:0000313" key="3">
    <source>
        <dbReference type="Proteomes" id="UP001189624"/>
    </source>
</evidence>
<keyword evidence="1" id="KW-1133">Transmembrane helix</keyword>
<dbReference type="EMBL" id="OY731399">
    <property type="protein sequence ID" value="CAJ1933767.1"/>
    <property type="molecule type" value="Genomic_DNA"/>
</dbReference>
<accession>A0AA86SM27</accession>